<sequence>MSRCSTAPHRGARIEISDNQYRGLTFVPNYRLPPISTGDLLYARIAFVGIFSARIVEAAVTSENLDIGPPTIATDEVRFALTAPLGSSQSGVVTISARSADGDVRTAQIYVPILSNASGITGALPSYADNSFVYGDVFFPNPSGDAPLLMV</sequence>
<protein>
    <submittedName>
        <fullName evidence="1">Uncharacterized protein</fullName>
    </submittedName>
</protein>
<dbReference type="RefSeq" id="WP_026396344.1">
    <property type="nucleotide sequence ID" value="NZ_AUBI01000001.1"/>
</dbReference>
<evidence type="ECO:0000313" key="1">
    <source>
        <dbReference type="EMBL" id="GEN58145.1"/>
    </source>
</evidence>
<comment type="caution">
    <text evidence="1">The sequence shown here is derived from an EMBL/GenBank/DDBJ whole genome shotgun (WGS) entry which is preliminary data.</text>
</comment>
<gene>
    <name evidence="1" type="ORF">ANI02nite_00290</name>
</gene>
<dbReference type="STRING" id="1120919.GCA_000429165_00029"/>
<dbReference type="Proteomes" id="UP000321635">
    <property type="component" value="Unassembled WGS sequence"/>
</dbReference>
<proteinExistence type="predicted"/>
<evidence type="ECO:0000313" key="2">
    <source>
        <dbReference type="Proteomes" id="UP000321635"/>
    </source>
</evidence>
<dbReference type="EMBL" id="BJYF01000001">
    <property type="protein sequence ID" value="GEN58145.1"/>
    <property type="molecule type" value="Genomic_DNA"/>
</dbReference>
<name>A0A511X5F3_9PROT</name>
<dbReference type="AlphaFoldDB" id="A0A511X5F3"/>
<keyword evidence="2" id="KW-1185">Reference proteome</keyword>
<accession>A0A511X5F3</accession>
<reference evidence="1 2" key="1">
    <citation type="submission" date="2019-07" db="EMBL/GenBank/DDBJ databases">
        <title>Whole genome shotgun sequence of Acetobacter nitrogenifigens NBRC 105050.</title>
        <authorList>
            <person name="Hosoyama A."/>
            <person name="Uohara A."/>
            <person name="Ohji S."/>
            <person name="Ichikawa N."/>
        </authorList>
    </citation>
    <scope>NUCLEOTIDE SEQUENCE [LARGE SCALE GENOMIC DNA]</scope>
    <source>
        <strain evidence="1 2">NBRC 105050</strain>
    </source>
</reference>
<organism evidence="1 2">
    <name type="scientific">Acetobacter nitrogenifigens DSM 23921 = NBRC 105050</name>
    <dbReference type="NCBI Taxonomy" id="1120919"/>
    <lineage>
        <taxon>Bacteria</taxon>
        <taxon>Pseudomonadati</taxon>
        <taxon>Pseudomonadota</taxon>
        <taxon>Alphaproteobacteria</taxon>
        <taxon>Acetobacterales</taxon>
        <taxon>Acetobacteraceae</taxon>
        <taxon>Acetobacter</taxon>
    </lineage>
</organism>